<dbReference type="PANTHER" id="PTHR33969:SF2">
    <property type="entry name" value="SEGREGATION AND CONDENSATION PROTEIN A"/>
    <property type="match status" value="1"/>
</dbReference>
<name>A0A2T1M0K1_9CHRO</name>
<dbReference type="Proteomes" id="UP000239001">
    <property type="component" value="Unassembled WGS sequence"/>
</dbReference>
<dbReference type="RefSeq" id="WP_106456163.1">
    <property type="nucleotide sequence ID" value="NZ_PXOH01000005.1"/>
</dbReference>
<keyword evidence="1" id="KW-0159">Chromosome partition</keyword>
<keyword evidence="4" id="KW-1185">Reference proteome</keyword>
<evidence type="ECO:0000256" key="2">
    <source>
        <dbReference type="ARBA" id="ARBA00044777"/>
    </source>
</evidence>
<dbReference type="InterPro" id="IPR023093">
    <property type="entry name" value="ScpA-like_C"/>
</dbReference>
<evidence type="ECO:0000313" key="3">
    <source>
        <dbReference type="EMBL" id="PSF38198.1"/>
    </source>
</evidence>
<accession>A0A2T1M0K1</accession>
<gene>
    <name evidence="3" type="ORF">C7H19_06925</name>
</gene>
<evidence type="ECO:0000256" key="1">
    <source>
        <dbReference type="ARBA" id="ARBA00022829"/>
    </source>
</evidence>
<sequence length="248" mass="28615">MAITLAKEAIASLINMASQGDIDPWDVPVIEVIDRFLSELGLQDLDTALVQANLPQSGQAFLWASMLVLYKADTLERIAEAEEEEILDLVNFEEEDLTRRLPLSLEQHIRRRTSVPPVQKRRVTLQELITQLQEIASELETRSAPKPVLARQVRPHRETLKTITELAHQENLTELAAELDYFLEQQFIQREINSINFEELLSWWSEKKGIEQHQDRVAIFWALLLLSSQSKVELCQTDFYQDLTINKP</sequence>
<dbReference type="InterPro" id="IPR003768">
    <property type="entry name" value="ScpA"/>
</dbReference>
<dbReference type="OrthoDB" id="425117at2"/>
<organism evidence="3 4">
    <name type="scientific">Aphanothece hegewaldii CCALA 016</name>
    <dbReference type="NCBI Taxonomy" id="2107694"/>
    <lineage>
        <taxon>Bacteria</taxon>
        <taxon>Bacillati</taxon>
        <taxon>Cyanobacteriota</taxon>
        <taxon>Cyanophyceae</taxon>
        <taxon>Oscillatoriophycideae</taxon>
        <taxon>Chroococcales</taxon>
        <taxon>Aphanothecaceae</taxon>
        <taxon>Aphanothece</taxon>
    </lineage>
</organism>
<dbReference type="Pfam" id="PF02616">
    <property type="entry name" value="SMC_ScpA"/>
    <property type="match status" value="1"/>
</dbReference>
<proteinExistence type="predicted"/>
<dbReference type="AlphaFoldDB" id="A0A2T1M0K1"/>
<evidence type="ECO:0000313" key="4">
    <source>
        <dbReference type="Proteomes" id="UP000239001"/>
    </source>
</evidence>
<dbReference type="PANTHER" id="PTHR33969">
    <property type="entry name" value="SEGREGATION AND CONDENSATION PROTEIN A"/>
    <property type="match status" value="1"/>
</dbReference>
<protein>
    <recommendedName>
        <fullName evidence="2">Segregation and condensation protein A</fullName>
    </recommendedName>
</protein>
<dbReference type="EMBL" id="PXOH01000005">
    <property type="protein sequence ID" value="PSF38198.1"/>
    <property type="molecule type" value="Genomic_DNA"/>
</dbReference>
<dbReference type="GO" id="GO:0007059">
    <property type="term" value="P:chromosome segregation"/>
    <property type="evidence" value="ECO:0007669"/>
    <property type="project" value="UniProtKB-KW"/>
</dbReference>
<reference evidence="3 4" key="2">
    <citation type="submission" date="2018-03" db="EMBL/GenBank/DDBJ databases">
        <authorList>
            <person name="Keele B.F."/>
        </authorList>
    </citation>
    <scope>NUCLEOTIDE SEQUENCE [LARGE SCALE GENOMIC DNA]</scope>
    <source>
        <strain evidence="3 4">CCALA 016</strain>
    </source>
</reference>
<dbReference type="Gene3D" id="1.10.10.580">
    <property type="entry name" value="Structural maintenance of chromosome 1. Chain E"/>
    <property type="match status" value="1"/>
</dbReference>
<reference evidence="3 4" key="1">
    <citation type="submission" date="2018-03" db="EMBL/GenBank/DDBJ databases">
        <title>The ancient ancestry and fast evolution of plastids.</title>
        <authorList>
            <person name="Moore K.R."/>
            <person name="Magnabosco C."/>
            <person name="Momper L."/>
            <person name="Gold D.A."/>
            <person name="Bosak T."/>
            <person name="Fournier G.P."/>
        </authorList>
    </citation>
    <scope>NUCLEOTIDE SEQUENCE [LARGE SCALE GENOMIC DNA]</scope>
    <source>
        <strain evidence="3 4">CCALA 016</strain>
    </source>
</reference>
<comment type="caution">
    <text evidence="3">The sequence shown here is derived from an EMBL/GenBank/DDBJ whole genome shotgun (WGS) entry which is preliminary data.</text>
</comment>